<evidence type="ECO:0000256" key="2">
    <source>
        <dbReference type="SAM" id="MobiDB-lite"/>
    </source>
</evidence>
<gene>
    <name evidence="4" type="ORF">PV09_07098</name>
</gene>
<reference evidence="4 5" key="1">
    <citation type="submission" date="2015-01" db="EMBL/GenBank/DDBJ databases">
        <title>The Genome Sequence of Ochroconis gallopava CBS43764.</title>
        <authorList>
            <consortium name="The Broad Institute Genomics Platform"/>
            <person name="Cuomo C."/>
            <person name="de Hoog S."/>
            <person name="Gorbushina A."/>
            <person name="Stielow B."/>
            <person name="Teixiera M."/>
            <person name="Abouelleil A."/>
            <person name="Chapman S.B."/>
            <person name="Priest M."/>
            <person name="Young S.K."/>
            <person name="Wortman J."/>
            <person name="Nusbaum C."/>
            <person name="Birren B."/>
        </authorList>
    </citation>
    <scope>NUCLEOTIDE SEQUENCE [LARGE SCALE GENOMIC DNA]</scope>
    <source>
        <strain evidence="4 5">CBS 43764</strain>
    </source>
</reference>
<feature type="region of interest" description="Disordered" evidence="2">
    <location>
        <begin position="632"/>
        <end position="791"/>
    </location>
</feature>
<dbReference type="InterPro" id="IPR014752">
    <property type="entry name" value="Arrestin-like_C"/>
</dbReference>
<feature type="compositionally biased region" description="Basic and acidic residues" evidence="2">
    <location>
        <begin position="701"/>
        <end position="729"/>
    </location>
</feature>
<dbReference type="PANTHER" id="PTHR11188:SF161">
    <property type="entry name" value="PH-RESPONSE REGULATOR PROTEIN PALF_RIM8"/>
    <property type="match status" value="1"/>
</dbReference>
<evidence type="ECO:0000313" key="4">
    <source>
        <dbReference type="EMBL" id="KIW01323.1"/>
    </source>
</evidence>
<dbReference type="Proteomes" id="UP000053259">
    <property type="component" value="Unassembled WGS sequence"/>
</dbReference>
<dbReference type="InParanoid" id="A0A0D2A3C7"/>
<dbReference type="GO" id="GO:0005829">
    <property type="term" value="C:cytosol"/>
    <property type="evidence" value="ECO:0007669"/>
    <property type="project" value="TreeGrafter"/>
</dbReference>
<dbReference type="GO" id="GO:0031625">
    <property type="term" value="F:ubiquitin protein ligase binding"/>
    <property type="evidence" value="ECO:0007669"/>
    <property type="project" value="TreeGrafter"/>
</dbReference>
<feature type="compositionally biased region" description="Basic and acidic residues" evidence="2">
    <location>
        <begin position="590"/>
        <end position="600"/>
    </location>
</feature>
<dbReference type="GeneID" id="27315071"/>
<dbReference type="PANTHER" id="PTHR11188">
    <property type="entry name" value="ARRESTIN DOMAIN CONTAINING PROTEIN"/>
    <property type="match status" value="1"/>
</dbReference>
<dbReference type="InterPro" id="IPR014756">
    <property type="entry name" value="Ig_E-set"/>
</dbReference>
<dbReference type="InterPro" id="IPR050357">
    <property type="entry name" value="Arrestin_domain-protein"/>
</dbReference>
<dbReference type="InterPro" id="IPR011022">
    <property type="entry name" value="Arrestin_C-like"/>
</dbReference>
<dbReference type="OrthoDB" id="7785529at2759"/>
<dbReference type="FunCoup" id="A0A0D2A3C7">
    <property type="interactions" value="20"/>
</dbReference>
<accession>A0A0D2A3C7</accession>
<evidence type="ECO:0000256" key="1">
    <source>
        <dbReference type="ARBA" id="ARBA00037950"/>
    </source>
</evidence>
<evidence type="ECO:0000313" key="5">
    <source>
        <dbReference type="Proteomes" id="UP000053259"/>
    </source>
</evidence>
<dbReference type="Gene3D" id="2.60.40.640">
    <property type="match status" value="2"/>
</dbReference>
<dbReference type="GO" id="GO:0070086">
    <property type="term" value="P:ubiquitin-dependent endocytosis"/>
    <property type="evidence" value="ECO:0007669"/>
    <property type="project" value="TreeGrafter"/>
</dbReference>
<dbReference type="HOGENOM" id="CLU_006001_0_0_1"/>
<dbReference type="STRING" id="253628.A0A0D2A3C7"/>
<feature type="compositionally biased region" description="Polar residues" evidence="2">
    <location>
        <begin position="740"/>
        <end position="750"/>
    </location>
</feature>
<feature type="domain" description="Arrestin C-terminal-like" evidence="3">
    <location>
        <begin position="322"/>
        <end position="475"/>
    </location>
</feature>
<dbReference type="AlphaFoldDB" id="A0A0D2A3C7"/>
<dbReference type="Pfam" id="PF00339">
    <property type="entry name" value="Arrestin_N"/>
    <property type="match status" value="1"/>
</dbReference>
<keyword evidence="5" id="KW-1185">Reference proteome</keyword>
<evidence type="ECO:0000259" key="3">
    <source>
        <dbReference type="SMART" id="SM01017"/>
    </source>
</evidence>
<organism evidence="4 5">
    <name type="scientific">Verruconis gallopava</name>
    <dbReference type="NCBI Taxonomy" id="253628"/>
    <lineage>
        <taxon>Eukaryota</taxon>
        <taxon>Fungi</taxon>
        <taxon>Dikarya</taxon>
        <taxon>Ascomycota</taxon>
        <taxon>Pezizomycotina</taxon>
        <taxon>Dothideomycetes</taxon>
        <taxon>Pleosporomycetidae</taxon>
        <taxon>Venturiales</taxon>
        <taxon>Sympoventuriaceae</taxon>
        <taxon>Verruconis</taxon>
    </lineage>
</organism>
<proteinExistence type="inferred from homology"/>
<feature type="region of interest" description="Disordered" evidence="2">
    <location>
        <begin position="590"/>
        <end position="610"/>
    </location>
</feature>
<name>A0A0D2A3C7_9PEZI</name>
<feature type="compositionally biased region" description="Pro residues" evidence="2">
    <location>
        <begin position="780"/>
        <end position="791"/>
    </location>
</feature>
<comment type="similarity">
    <text evidence="1">Belongs to the arrestin family. PalF/RIM8 subfamily.</text>
</comment>
<dbReference type="Pfam" id="PF02752">
    <property type="entry name" value="Arrestin_C"/>
    <property type="match status" value="1"/>
</dbReference>
<dbReference type="SUPFAM" id="SSF81296">
    <property type="entry name" value="E set domains"/>
    <property type="match status" value="1"/>
</dbReference>
<sequence length="791" mass="86490">MPARSTARSPSPASKRSLIDRIKKPFGPKARLYSDFFIQPDDPHRVYGPGDVVTGSVVLKVTRPFSVTHIVVCLHGYAQVYKTPNSPGESYKHYNAILASGKARKSGGYYGNGFVSLFEDEIMLCRDGRLGEGTYQFNFELIFPREHLPSSIDFERGTVSYLITATLTRPTTLSPTSTCDRPVSFQEDIDVAPLSQPKPRIITLEPIMRRSRTRHRVKRQATNATTAATVTATAMAIDPSSTNSTADSEDTATEAGVNDRVAEAESQTGAEPPQSPVPSDVSFDSYVSSGGTGSAIDSAAPSARTCESRHTNGRSNTCTSCQKRPITATISIEKAGFLRGDLIPVRVWLTHTRAVKSLRGVIVTFYRRARVDLNPALPVVRGGEDEVHQKPKIGLAGLSLSSAGSTHTYRKDLDQQFASLIVNPVTLQADVKVSLRVPEEAFPSIASVPGAMISFKYYVEVVVDIQGKLAGLDKYLPTAGTPQNATLNGRMGDSNGGIYTPWGGHFVNTEEIRRERSVVYSVFEVVVGTRDSERRSPWKQPASDGPTIMGPEETQNHGAQPENVAEPTTAARNNNGYESHRTMSWEQYWRHHPPDQHNNDHPPPIEQFPLPNLENEQQLSEKERMRRAEARLLPSAPPENGEPSAPRAVLTPSAPQLSSERPLPPLPSAPPDFDFGPEAPSAPSILTVHHVGDAEANAPAYEHDDRLAVPATDEKDELRRRRLEMERSAPELPEEDISTAGPSSLRTPTAPSAPLAEMFEQTSPSAPLLSEEEHFGFSAPSPPQPLPRYER</sequence>
<dbReference type="VEuPathDB" id="FungiDB:PV09_07098"/>
<feature type="region of interest" description="Disordered" evidence="2">
    <location>
        <begin position="232"/>
        <end position="318"/>
    </location>
</feature>
<dbReference type="GO" id="GO:0030674">
    <property type="term" value="F:protein-macromolecule adaptor activity"/>
    <property type="evidence" value="ECO:0007669"/>
    <property type="project" value="TreeGrafter"/>
</dbReference>
<dbReference type="GO" id="GO:0005886">
    <property type="term" value="C:plasma membrane"/>
    <property type="evidence" value="ECO:0007669"/>
    <property type="project" value="TreeGrafter"/>
</dbReference>
<dbReference type="SMART" id="SM01017">
    <property type="entry name" value="Arrestin_C"/>
    <property type="match status" value="1"/>
</dbReference>
<feature type="region of interest" description="Disordered" evidence="2">
    <location>
        <begin position="531"/>
        <end position="564"/>
    </location>
</feature>
<protein>
    <recommendedName>
        <fullName evidence="3">Arrestin C-terminal-like domain-containing protein</fullName>
    </recommendedName>
</protein>
<dbReference type="RefSeq" id="XP_016211192.1">
    <property type="nucleotide sequence ID" value="XM_016360820.1"/>
</dbReference>
<dbReference type="InterPro" id="IPR011021">
    <property type="entry name" value="Arrestin-like_N"/>
</dbReference>
<dbReference type="EMBL" id="KN847555">
    <property type="protein sequence ID" value="KIW01323.1"/>
    <property type="molecule type" value="Genomic_DNA"/>
</dbReference>